<evidence type="ECO:0000313" key="3">
    <source>
        <dbReference type="Proteomes" id="UP001446337"/>
    </source>
</evidence>
<evidence type="ECO:0000256" key="1">
    <source>
        <dbReference type="SAM" id="MobiDB-lite"/>
    </source>
</evidence>
<accession>A0ABZ3GEH3</accession>
<dbReference type="RefSeq" id="WP_343499686.1">
    <property type="nucleotide sequence ID" value="NZ_CP154792.1"/>
</dbReference>
<name>A0ABZ3GEH3_ACHDE</name>
<feature type="region of interest" description="Disordered" evidence="1">
    <location>
        <begin position="258"/>
        <end position="287"/>
    </location>
</feature>
<reference evidence="2 3" key="1">
    <citation type="submission" date="2024-05" db="EMBL/GenBank/DDBJ databases">
        <title>Achromobacter denitrificans. BP1, complete genome.</title>
        <authorList>
            <person name="Zhang B."/>
        </authorList>
    </citation>
    <scope>NUCLEOTIDE SEQUENCE [LARGE SCALE GENOMIC DNA]</scope>
    <source>
        <strain evidence="2 3">BP1</strain>
    </source>
</reference>
<dbReference type="InterPro" id="IPR010183">
    <property type="entry name" value="Phage_lambda_Bet"/>
</dbReference>
<evidence type="ECO:0000313" key="2">
    <source>
        <dbReference type="EMBL" id="XAN19659.1"/>
    </source>
</evidence>
<proteinExistence type="predicted"/>
<dbReference type="Pfam" id="PF03837">
    <property type="entry name" value="RecT"/>
    <property type="match status" value="1"/>
</dbReference>
<keyword evidence="3" id="KW-1185">Reference proteome</keyword>
<organism evidence="2 3">
    <name type="scientific">Achromobacter denitrificans</name>
    <name type="common">Alcaligenes denitrificans</name>
    <dbReference type="NCBI Taxonomy" id="32002"/>
    <lineage>
        <taxon>Bacteria</taxon>
        <taxon>Pseudomonadati</taxon>
        <taxon>Pseudomonadota</taxon>
        <taxon>Betaproteobacteria</taxon>
        <taxon>Burkholderiales</taxon>
        <taxon>Alcaligenaceae</taxon>
        <taxon>Achromobacter</taxon>
    </lineage>
</organism>
<gene>
    <name evidence="2" type="primary">bet</name>
    <name evidence="2" type="ORF">AAIK43_16825</name>
</gene>
<dbReference type="EMBL" id="CP154792">
    <property type="protein sequence ID" value="XAN19659.1"/>
    <property type="molecule type" value="Genomic_DNA"/>
</dbReference>
<dbReference type="Proteomes" id="UP001446337">
    <property type="component" value="Chromosome"/>
</dbReference>
<sequence length="287" mass="31507">MAAALTVSNFTSSLATKLAERFGMDANPEIIDVLKKTAFKGDVSDAQMGALLVVANQYGLNPWVKEIYAFPDKGSIVPVVGVDGWARIVNDHPQFNGADFDIADDGSKVTCTIYRKDREHPTRVTEYLAECKRETQPWKSHPRRMLRHKAFMQCGRLAFGFTGIYDRDEAEAIVEKDMGAAQQVPRTAQQFAEQAKPQPGAEVDREQVVRDLEMIARSDDAAEKRIADLESAWKGLTKDERAAVGAAEIKRLKALAAAEDATPAPVQQDGAPATQANDDNPFDGVEE</sequence>
<dbReference type="NCBIfam" id="TIGR01913">
    <property type="entry name" value="bet_lambda"/>
    <property type="match status" value="1"/>
</dbReference>
<dbReference type="InterPro" id="IPR018330">
    <property type="entry name" value="RecT_fam"/>
</dbReference>
<protein>
    <submittedName>
        <fullName evidence="2">Phage recombination protein Bet</fullName>
    </submittedName>
</protein>